<dbReference type="Gene3D" id="3.90.870.10">
    <property type="entry name" value="DHBP synthase"/>
    <property type="match status" value="1"/>
</dbReference>
<dbReference type="Gene3D" id="3.40.50.11030">
    <property type="entry name" value="Threonylcarbamoyl-AMP synthase, C-terminal domain"/>
    <property type="match status" value="1"/>
</dbReference>
<comment type="function">
    <text evidence="13">Required for the formation of a threonylcarbamoyl group on adenosine at position 37 (t(6)A37) in tRNAs that read codons beginning with adenine.</text>
</comment>
<dbReference type="PANTHER" id="PTHR17490">
    <property type="entry name" value="SUA5"/>
    <property type="match status" value="1"/>
</dbReference>
<feature type="binding site" evidence="14">
    <location>
        <position position="182"/>
    </location>
    <ligand>
        <name>L-threonine</name>
        <dbReference type="ChEBI" id="CHEBI:57926"/>
    </ligand>
</feature>
<accession>A0A517PEU2</accession>
<keyword evidence="10 13" id="KW-0067">ATP-binding</keyword>
<dbReference type="KEGG" id="acaf:CA12_40280"/>
<dbReference type="GO" id="GO:0061710">
    <property type="term" value="F:L-threonylcarbamoyladenylate synthase"/>
    <property type="evidence" value="ECO:0007669"/>
    <property type="project" value="UniProtKB-EC"/>
</dbReference>
<dbReference type="PROSITE" id="PS51163">
    <property type="entry name" value="YRDC"/>
    <property type="match status" value="1"/>
</dbReference>
<organism evidence="16 17">
    <name type="scientific">Alienimonas californiensis</name>
    <dbReference type="NCBI Taxonomy" id="2527989"/>
    <lineage>
        <taxon>Bacteria</taxon>
        <taxon>Pseudomonadati</taxon>
        <taxon>Planctomycetota</taxon>
        <taxon>Planctomycetia</taxon>
        <taxon>Planctomycetales</taxon>
        <taxon>Planctomycetaceae</taxon>
        <taxon>Alienimonas</taxon>
    </lineage>
</organism>
<protein>
    <recommendedName>
        <fullName evidence="4 13">Threonylcarbamoyl-AMP synthase</fullName>
        <shortName evidence="13">TC-AMP synthase</shortName>
        <ecNumber evidence="3 13">2.7.7.87</ecNumber>
    </recommendedName>
    <alternativeName>
        <fullName evidence="11 13">L-threonylcarbamoyladenylate synthase</fullName>
    </alternativeName>
</protein>
<dbReference type="PANTHER" id="PTHR17490:SF16">
    <property type="entry name" value="THREONYLCARBAMOYL-AMP SYNTHASE"/>
    <property type="match status" value="1"/>
</dbReference>
<keyword evidence="9 13" id="KW-0547">Nucleotide-binding</keyword>
<evidence type="ECO:0000256" key="9">
    <source>
        <dbReference type="ARBA" id="ARBA00022741"/>
    </source>
</evidence>
<dbReference type="InterPro" id="IPR006070">
    <property type="entry name" value="Sua5-like_dom"/>
</dbReference>
<feature type="binding site" evidence="14">
    <location>
        <position position="33"/>
    </location>
    <ligand>
        <name>L-threonine</name>
        <dbReference type="ChEBI" id="CHEBI:57926"/>
    </ligand>
</feature>
<keyword evidence="5 13" id="KW-0963">Cytoplasm</keyword>
<evidence type="ECO:0000256" key="2">
    <source>
        <dbReference type="ARBA" id="ARBA00007663"/>
    </source>
</evidence>
<feature type="domain" description="YrdC-like" evidence="15">
    <location>
        <begin position="11"/>
        <end position="205"/>
    </location>
</feature>
<evidence type="ECO:0000256" key="11">
    <source>
        <dbReference type="ARBA" id="ARBA00029774"/>
    </source>
</evidence>
<dbReference type="InterPro" id="IPR010923">
    <property type="entry name" value="T(6)A37_SUA5"/>
</dbReference>
<evidence type="ECO:0000256" key="3">
    <source>
        <dbReference type="ARBA" id="ARBA00012584"/>
    </source>
</evidence>
<dbReference type="NCBIfam" id="TIGR00057">
    <property type="entry name" value="L-threonylcarbamoyladenylate synthase"/>
    <property type="match status" value="1"/>
</dbReference>
<dbReference type="GO" id="GO:0005737">
    <property type="term" value="C:cytoplasm"/>
    <property type="evidence" value="ECO:0007669"/>
    <property type="project" value="UniProtKB-SubCell"/>
</dbReference>
<comment type="subcellular location">
    <subcellularLocation>
        <location evidence="1 13">Cytoplasm</location>
    </subcellularLocation>
</comment>
<dbReference type="Pfam" id="PF03481">
    <property type="entry name" value="Sua5_C"/>
    <property type="match status" value="1"/>
</dbReference>
<evidence type="ECO:0000256" key="10">
    <source>
        <dbReference type="ARBA" id="ARBA00022840"/>
    </source>
</evidence>
<evidence type="ECO:0000256" key="1">
    <source>
        <dbReference type="ARBA" id="ARBA00004496"/>
    </source>
</evidence>
<feature type="binding site" evidence="14">
    <location>
        <position position="144"/>
    </location>
    <ligand>
        <name>ATP</name>
        <dbReference type="ChEBI" id="CHEBI:30616"/>
    </ligand>
</feature>
<feature type="binding site" evidence="14">
    <location>
        <position position="56"/>
    </location>
    <ligand>
        <name>ATP</name>
        <dbReference type="ChEBI" id="CHEBI:30616"/>
    </ligand>
</feature>
<feature type="binding site" evidence="14">
    <location>
        <position position="152"/>
    </location>
    <ligand>
        <name>ATP</name>
        <dbReference type="ChEBI" id="CHEBI:30616"/>
    </ligand>
</feature>
<dbReference type="GO" id="GO:0003725">
    <property type="term" value="F:double-stranded RNA binding"/>
    <property type="evidence" value="ECO:0007669"/>
    <property type="project" value="UniProtKB-UniRule"/>
</dbReference>
<comment type="similarity">
    <text evidence="2 13">Belongs to the SUA5 family.</text>
</comment>
<evidence type="ECO:0000256" key="7">
    <source>
        <dbReference type="ARBA" id="ARBA00022694"/>
    </source>
</evidence>
<keyword evidence="6 13" id="KW-0808">Transferase</keyword>
<comment type="catalytic activity">
    <reaction evidence="12 13">
        <text>L-threonine + hydrogencarbonate + ATP = L-threonylcarbamoyladenylate + diphosphate + H2O</text>
        <dbReference type="Rhea" id="RHEA:36407"/>
        <dbReference type="ChEBI" id="CHEBI:15377"/>
        <dbReference type="ChEBI" id="CHEBI:17544"/>
        <dbReference type="ChEBI" id="CHEBI:30616"/>
        <dbReference type="ChEBI" id="CHEBI:33019"/>
        <dbReference type="ChEBI" id="CHEBI:57926"/>
        <dbReference type="ChEBI" id="CHEBI:73682"/>
        <dbReference type="EC" id="2.7.7.87"/>
    </reaction>
</comment>
<gene>
    <name evidence="16" type="primary">ywlC</name>
    <name evidence="16" type="ORF">CA12_40280</name>
</gene>
<dbReference type="GO" id="GO:0006450">
    <property type="term" value="P:regulation of translational fidelity"/>
    <property type="evidence" value="ECO:0007669"/>
    <property type="project" value="TreeGrafter"/>
</dbReference>
<feature type="binding site" evidence="14">
    <location>
        <position position="122"/>
    </location>
    <ligand>
        <name>L-threonine</name>
        <dbReference type="ChEBI" id="CHEBI:57926"/>
    </ligand>
</feature>
<reference evidence="16 17" key="1">
    <citation type="submission" date="2019-02" db="EMBL/GenBank/DDBJ databases">
        <title>Deep-cultivation of Planctomycetes and their phenomic and genomic characterization uncovers novel biology.</title>
        <authorList>
            <person name="Wiegand S."/>
            <person name="Jogler M."/>
            <person name="Boedeker C."/>
            <person name="Pinto D."/>
            <person name="Vollmers J."/>
            <person name="Rivas-Marin E."/>
            <person name="Kohn T."/>
            <person name="Peeters S.H."/>
            <person name="Heuer A."/>
            <person name="Rast P."/>
            <person name="Oberbeckmann S."/>
            <person name="Bunk B."/>
            <person name="Jeske O."/>
            <person name="Meyerdierks A."/>
            <person name="Storesund J.E."/>
            <person name="Kallscheuer N."/>
            <person name="Luecker S."/>
            <person name="Lage O.M."/>
            <person name="Pohl T."/>
            <person name="Merkel B.J."/>
            <person name="Hornburger P."/>
            <person name="Mueller R.-W."/>
            <person name="Bruemmer F."/>
            <person name="Labrenz M."/>
            <person name="Spormann A.M."/>
            <person name="Op den Camp H."/>
            <person name="Overmann J."/>
            <person name="Amann R."/>
            <person name="Jetten M.S.M."/>
            <person name="Mascher T."/>
            <person name="Medema M.H."/>
            <person name="Devos D.P."/>
            <person name="Kaster A.-K."/>
            <person name="Ovreas L."/>
            <person name="Rohde M."/>
            <person name="Galperin M.Y."/>
            <person name="Jogler C."/>
        </authorList>
    </citation>
    <scope>NUCLEOTIDE SEQUENCE [LARGE SCALE GENOMIC DNA]</scope>
    <source>
        <strain evidence="16 17">CA12</strain>
    </source>
</reference>
<evidence type="ECO:0000256" key="12">
    <source>
        <dbReference type="ARBA" id="ARBA00048366"/>
    </source>
</evidence>
<proteinExistence type="inferred from homology"/>
<keyword evidence="17" id="KW-1185">Reference proteome</keyword>
<dbReference type="Proteomes" id="UP000318741">
    <property type="component" value="Chromosome"/>
</dbReference>
<dbReference type="GO" id="GO:0005524">
    <property type="term" value="F:ATP binding"/>
    <property type="evidence" value="ECO:0007669"/>
    <property type="project" value="UniProtKB-UniRule"/>
</dbReference>
<dbReference type="AlphaFoldDB" id="A0A517PEU2"/>
<dbReference type="InterPro" id="IPR038385">
    <property type="entry name" value="Sua5/YwlC_C"/>
</dbReference>
<evidence type="ECO:0000256" key="6">
    <source>
        <dbReference type="ARBA" id="ARBA00022679"/>
    </source>
</evidence>
<dbReference type="RefSeq" id="WP_145360886.1">
    <property type="nucleotide sequence ID" value="NZ_CP036265.1"/>
</dbReference>
<dbReference type="FunFam" id="3.90.870.10:FF:000009">
    <property type="entry name" value="Threonylcarbamoyl-AMP synthase, putative"/>
    <property type="match status" value="1"/>
</dbReference>
<dbReference type="EC" id="2.7.7.87" evidence="3 13"/>
<dbReference type="InterPro" id="IPR005145">
    <property type="entry name" value="Sua5_C"/>
</dbReference>
<dbReference type="InterPro" id="IPR017945">
    <property type="entry name" value="DHBP_synth_RibB-like_a/b_dom"/>
</dbReference>
<keyword evidence="8 13" id="KW-0548">Nucleotidyltransferase</keyword>
<evidence type="ECO:0000259" key="15">
    <source>
        <dbReference type="PROSITE" id="PS51163"/>
    </source>
</evidence>
<feature type="binding site" evidence="14">
    <location>
        <position position="142"/>
    </location>
    <ligand>
        <name>L-threonine</name>
        <dbReference type="ChEBI" id="CHEBI:57926"/>
    </ligand>
</feature>
<feature type="binding site" evidence="14">
    <location>
        <position position="201"/>
    </location>
    <ligand>
        <name>ATP</name>
        <dbReference type="ChEBI" id="CHEBI:30616"/>
    </ligand>
</feature>
<dbReference type="InterPro" id="IPR050156">
    <property type="entry name" value="TC-AMP_synthase_SUA5"/>
</dbReference>
<evidence type="ECO:0000256" key="13">
    <source>
        <dbReference type="PIRNR" id="PIRNR004930"/>
    </source>
</evidence>
<keyword evidence="7 13" id="KW-0819">tRNA processing</keyword>
<dbReference type="Pfam" id="PF01300">
    <property type="entry name" value="Sua5_yciO_yrdC"/>
    <property type="match status" value="1"/>
</dbReference>
<name>A0A517PEU2_9PLAN</name>
<dbReference type="EMBL" id="CP036265">
    <property type="protein sequence ID" value="QDT17892.1"/>
    <property type="molecule type" value="Genomic_DNA"/>
</dbReference>
<dbReference type="PIRSF" id="PIRSF004930">
    <property type="entry name" value="Tln_factor_SUA5"/>
    <property type="match status" value="1"/>
</dbReference>
<evidence type="ECO:0000256" key="8">
    <source>
        <dbReference type="ARBA" id="ARBA00022695"/>
    </source>
</evidence>
<evidence type="ECO:0000313" key="17">
    <source>
        <dbReference type="Proteomes" id="UP000318741"/>
    </source>
</evidence>
<dbReference type="SUPFAM" id="SSF55821">
    <property type="entry name" value="YrdC/RibB"/>
    <property type="match status" value="1"/>
</dbReference>
<dbReference type="GO" id="GO:0008033">
    <property type="term" value="P:tRNA processing"/>
    <property type="evidence" value="ECO:0007669"/>
    <property type="project" value="UniProtKB-KW"/>
</dbReference>
<sequence>MTARLLSAADPAAIGEAAAVLREGGLVAFGTETVYGLGANALDPTAVAKVFAAKDRPRFDPLIVHLPGGDDAPGLATVVADLPDDARALAERFWPGPLTLVLPKAAAVPDLVTAGLGSVAVRVPASEPARALLRAAGVPVAAPSANRFGGISPTTAAHVAEGLGEAVDLILDAGPCEVGIESTVVGFETDAGGARRPVVLRPGAVTAEALGAALGRTIEVRTGNADPGAAQTSPGSLSRHYAPRTPLTLVDDAEEVEAAGACGLLAFLPPPRPERFAACETLSATGDLTEAAAGFYAALRRLDALGLPRLAAVRFPPHGLGAALNDRLRRAAAG</sequence>
<evidence type="ECO:0000256" key="4">
    <source>
        <dbReference type="ARBA" id="ARBA00015492"/>
    </source>
</evidence>
<dbReference type="OrthoDB" id="9814580at2"/>
<evidence type="ECO:0000313" key="16">
    <source>
        <dbReference type="EMBL" id="QDT17892.1"/>
    </source>
</evidence>
<dbReference type="GO" id="GO:0000049">
    <property type="term" value="F:tRNA binding"/>
    <property type="evidence" value="ECO:0007669"/>
    <property type="project" value="TreeGrafter"/>
</dbReference>
<feature type="binding site" evidence="14">
    <location>
        <position position="65"/>
    </location>
    <ligand>
        <name>L-threonine</name>
        <dbReference type="ChEBI" id="CHEBI:57926"/>
    </ligand>
</feature>
<evidence type="ECO:0000256" key="5">
    <source>
        <dbReference type="ARBA" id="ARBA00022490"/>
    </source>
</evidence>
<evidence type="ECO:0000256" key="14">
    <source>
        <dbReference type="PIRSR" id="PIRSR004930-1"/>
    </source>
</evidence>
<feature type="binding site" evidence="14">
    <location>
        <position position="241"/>
    </location>
    <ligand>
        <name>ATP</name>
        <dbReference type="ChEBI" id="CHEBI:30616"/>
    </ligand>
</feature>